<sequence length="562" mass="62884">MEDEDYPTVDDEDVLAYLEAENDYFDVSMEPYQDLIDSIYKEIEGRQPAELTSLPRKGGDWYYQWRYGEGSQYRQWLRWPASGPDAREGPTDNSQVFLDEPALAEGLEYFRLGSLSVSNVGSKVAYSTDTNGSERYTLVVKDLVTGELLPDEIEETRGGAVWSSDDSSFFYTSLDDTGHPFQVRRHIVGGPVEDDAVVYEETDPGFFVWVTGTNSEEYVIIGGGDHVTSEYRLIDADDPAAEPVLVAPRREGHDYSIDHQGDRFVIMTNDKHQNYRIATAPEGDPTETAWESILDGTDSLYIQYFHVTEDYIAVEERVDGLDQVRIIDRNDDQTHIPFPEEAYTAYIQFDPEFGVNTLRLSYTSMTTPWTDIDYHIDTKELEVRKVQEIPSGYDASQFVTIRELAPARDGVMVPVSIVRHKDTPLDGSAPLYIYAYGAYGSAVSPYFSSARLSMLERGFIFAIAHVRGGDDLGYHWYEAGKLFERTNTFNDFVDVARHLTDKGYGSEGRIAISGASAGGTLMGAVVNQAPDLWGAMVTQVPFVDVLNTMLNADLTLDTAGVA</sequence>
<dbReference type="EC" id="3.4.21.-" evidence="6"/>
<dbReference type="Pfam" id="PF00326">
    <property type="entry name" value="Peptidase_S9"/>
    <property type="match status" value="1"/>
</dbReference>
<dbReference type="Pfam" id="PF02897">
    <property type="entry name" value="Peptidase_S9_N"/>
    <property type="match status" value="1"/>
</dbReference>
<dbReference type="GO" id="GO:0006508">
    <property type="term" value="P:proteolysis"/>
    <property type="evidence" value="ECO:0007669"/>
    <property type="project" value="UniProtKB-KW"/>
</dbReference>
<evidence type="ECO:0000256" key="1">
    <source>
        <dbReference type="ARBA" id="ARBA00005228"/>
    </source>
</evidence>
<evidence type="ECO:0000256" key="6">
    <source>
        <dbReference type="RuleBase" id="RU368024"/>
    </source>
</evidence>
<dbReference type="Gene3D" id="3.40.50.1820">
    <property type="entry name" value="alpha/beta hydrolase"/>
    <property type="match status" value="1"/>
</dbReference>
<keyword evidence="9" id="KW-0031">Aminopeptidase</keyword>
<gene>
    <name evidence="9" type="ORF">GBAR_LOCUS7665</name>
</gene>
<dbReference type="Proteomes" id="UP001174909">
    <property type="component" value="Unassembled WGS sequence"/>
</dbReference>
<feature type="domain" description="Peptidase S9 prolyl oligopeptidase catalytic" evidence="7">
    <location>
        <begin position="446"/>
        <end position="556"/>
    </location>
</feature>
<dbReference type="PRINTS" id="PR00862">
    <property type="entry name" value="PROLIGOPTASE"/>
</dbReference>
<evidence type="ECO:0000259" key="7">
    <source>
        <dbReference type="Pfam" id="PF00326"/>
    </source>
</evidence>
<dbReference type="InterPro" id="IPR051543">
    <property type="entry name" value="Serine_Peptidase_S9A"/>
</dbReference>
<evidence type="ECO:0000256" key="5">
    <source>
        <dbReference type="ARBA" id="ARBA00045448"/>
    </source>
</evidence>
<evidence type="ECO:0000256" key="2">
    <source>
        <dbReference type="ARBA" id="ARBA00022670"/>
    </source>
</evidence>
<dbReference type="SUPFAM" id="SSF53474">
    <property type="entry name" value="alpha/beta-Hydrolases"/>
    <property type="match status" value="1"/>
</dbReference>
<keyword evidence="2 6" id="KW-0645">Protease</keyword>
<evidence type="ECO:0000256" key="4">
    <source>
        <dbReference type="ARBA" id="ARBA00022825"/>
    </source>
</evidence>
<dbReference type="InterPro" id="IPR029058">
    <property type="entry name" value="AB_hydrolase_fold"/>
</dbReference>
<organism evidence="9 10">
    <name type="scientific">Geodia barretti</name>
    <name type="common">Barrett's horny sponge</name>
    <dbReference type="NCBI Taxonomy" id="519541"/>
    <lineage>
        <taxon>Eukaryota</taxon>
        <taxon>Metazoa</taxon>
        <taxon>Porifera</taxon>
        <taxon>Demospongiae</taxon>
        <taxon>Heteroscleromorpha</taxon>
        <taxon>Tetractinellida</taxon>
        <taxon>Astrophorina</taxon>
        <taxon>Geodiidae</taxon>
        <taxon>Geodia</taxon>
    </lineage>
</organism>
<dbReference type="PANTHER" id="PTHR11757:SF19">
    <property type="entry name" value="PROLYL ENDOPEPTIDASE-LIKE"/>
    <property type="match status" value="1"/>
</dbReference>
<evidence type="ECO:0000313" key="9">
    <source>
        <dbReference type="EMBL" id="CAI8011945.1"/>
    </source>
</evidence>
<evidence type="ECO:0000259" key="8">
    <source>
        <dbReference type="Pfam" id="PF02897"/>
    </source>
</evidence>
<keyword evidence="10" id="KW-1185">Reference proteome</keyword>
<comment type="similarity">
    <text evidence="1 6">Belongs to the peptidase S9A family.</text>
</comment>
<dbReference type="EMBL" id="CASHTH010001136">
    <property type="protein sequence ID" value="CAI8011945.1"/>
    <property type="molecule type" value="Genomic_DNA"/>
</dbReference>
<accession>A0AA35RI56</accession>
<proteinExistence type="inferred from homology"/>
<dbReference type="GO" id="GO:0004177">
    <property type="term" value="F:aminopeptidase activity"/>
    <property type="evidence" value="ECO:0007669"/>
    <property type="project" value="UniProtKB-KW"/>
</dbReference>
<comment type="caution">
    <text evidence="9">The sequence shown here is derived from an EMBL/GenBank/DDBJ whole genome shotgun (WGS) entry which is preliminary data.</text>
</comment>
<dbReference type="InterPro" id="IPR001375">
    <property type="entry name" value="Peptidase_S9_cat"/>
</dbReference>
<keyword evidence="4 6" id="KW-0720">Serine protease</keyword>
<dbReference type="InterPro" id="IPR002470">
    <property type="entry name" value="Peptidase_S9A"/>
</dbReference>
<dbReference type="PANTHER" id="PTHR11757">
    <property type="entry name" value="PROTEASE FAMILY S9A OLIGOPEPTIDASE"/>
    <property type="match status" value="1"/>
</dbReference>
<name>A0AA35RI56_GEOBA</name>
<dbReference type="SUPFAM" id="SSF50993">
    <property type="entry name" value="Peptidase/esterase 'gauge' domain"/>
    <property type="match status" value="1"/>
</dbReference>
<dbReference type="InterPro" id="IPR023302">
    <property type="entry name" value="Pept_S9A_N"/>
</dbReference>
<keyword evidence="3 6" id="KW-0378">Hydrolase</keyword>
<evidence type="ECO:0000313" key="10">
    <source>
        <dbReference type="Proteomes" id="UP001174909"/>
    </source>
</evidence>
<evidence type="ECO:0000256" key="3">
    <source>
        <dbReference type="ARBA" id="ARBA00022801"/>
    </source>
</evidence>
<dbReference type="AlphaFoldDB" id="A0AA35RI56"/>
<feature type="domain" description="Peptidase S9A N-terminal" evidence="8">
    <location>
        <begin position="10"/>
        <end position="386"/>
    </location>
</feature>
<comment type="function">
    <text evidence="5">Serine peptidase whose precise substrate specificity remains unclear. Does not cleave peptides after a arginine or lysine residue. Regulates trans-Golgi network morphology and sorting by regulating the membrane binding of the AP-1 complex. May play a role in the regulation of synaptic vesicle exocytosis.</text>
</comment>
<protein>
    <recommendedName>
        <fullName evidence="6">Prolyl endopeptidase</fullName>
        <ecNumber evidence="6">3.4.21.-</ecNumber>
    </recommendedName>
</protein>
<dbReference type="GO" id="GO:0004252">
    <property type="term" value="F:serine-type endopeptidase activity"/>
    <property type="evidence" value="ECO:0007669"/>
    <property type="project" value="UniProtKB-UniRule"/>
</dbReference>
<reference evidence="9" key="1">
    <citation type="submission" date="2023-03" db="EMBL/GenBank/DDBJ databases">
        <authorList>
            <person name="Steffen K."/>
            <person name="Cardenas P."/>
        </authorList>
    </citation>
    <scope>NUCLEOTIDE SEQUENCE</scope>
</reference>
<dbReference type="Gene3D" id="2.130.10.120">
    <property type="entry name" value="Prolyl oligopeptidase, N-terminal domain"/>
    <property type="match status" value="1"/>
</dbReference>